<dbReference type="AlphaFoldDB" id="A0A7D5H113"/>
<organism evidence="1 2">
    <name type="scientific">Pseudomonas eucalypticola</name>
    <dbReference type="NCBI Taxonomy" id="2599595"/>
    <lineage>
        <taxon>Bacteria</taxon>
        <taxon>Pseudomonadati</taxon>
        <taxon>Pseudomonadota</taxon>
        <taxon>Gammaproteobacteria</taxon>
        <taxon>Pseudomonadales</taxon>
        <taxon>Pseudomonadaceae</taxon>
        <taxon>Pseudomonas</taxon>
    </lineage>
</organism>
<accession>A0A7D5H113</accession>
<reference evidence="1 2" key="1">
    <citation type="submission" date="2020-06" db="EMBL/GenBank/DDBJ databases">
        <title>Pseudomonas eucalypticola sp. nov., an endophyte of Eucalyptus dunnii leaves with biocontrol ability of eucalyptus leaf blight.</title>
        <authorList>
            <person name="Liu Y."/>
            <person name="Song Z."/>
            <person name="Zeng H."/>
            <person name="Lu M."/>
            <person name="Wang X."/>
            <person name="Lian X."/>
            <person name="Zhang Q."/>
        </authorList>
    </citation>
    <scope>NUCLEOTIDE SEQUENCE [LARGE SCALE GENOMIC DNA]</scope>
    <source>
        <strain evidence="1 2">NP-1</strain>
    </source>
</reference>
<dbReference type="RefSeq" id="WP_158159248.1">
    <property type="nucleotide sequence ID" value="NZ_CP056030.1"/>
</dbReference>
<dbReference type="Pfam" id="PF10976">
    <property type="entry name" value="DUF2790"/>
    <property type="match status" value="1"/>
</dbReference>
<evidence type="ECO:0000313" key="1">
    <source>
        <dbReference type="EMBL" id="QKZ05165.1"/>
    </source>
</evidence>
<gene>
    <name evidence="1" type="ORF">HWQ56_15750</name>
</gene>
<evidence type="ECO:0000313" key="2">
    <source>
        <dbReference type="Proteomes" id="UP000509568"/>
    </source>
</evidence>
<dbReference type="Gene3D" id="2.30.140.50">
    <property type="entry name" value="Protein of unknown function DUF2790"/>
    <property type="match status" value="1"/>
</dbReference>
<protein>
    <submittedName>
        <fullName evidence="1">DUF2790 domain-containing protein</fullName>
    </submittedName>
</protein>
<dbReference type="KEGG" id="pez:HWQ56_15750"/>
<dbReference type="InterPro" id="IPR021245">
    <property type="entry name" value="DUF2790"/>
</dbReference>
<dbReference type="EMBL" id="CP056030">
    <property type="protein sequence ID" value="QKZ05165.1"/>
    <property type="molecule type" value="Genomic_DNA"/>
</dbReference>
<sequence length="94" mass="10288">MIELLEGITMNINTISAIAVFALASTGAVVAQADTIHDSYHYGQHLDIQKVLADNADASQTCKVVGAHMTYLDSQHQEHVLDYRRMAEVCNLGE</sequence>
<keyword evidence="2" id="KW-1185">Reference proteome</keyword>
<proteinExistence type="predicted"/>
<name>A0A7D5H113_9PSED</name>
<dbReference type="Proteomes" id="UP000509568">
    <property type="component" value="Chromosome"/>
</dbReference>